<dbReference type="EMBL" id="JAOQBH010000011">
    <property type="protein sequence ID" value="KAJ4129144.1"/>
    <property type="molecule type" value="Genomic_DNA"/>
</dbReference>
<organism evidence="3 4">
    <name type="scientific">Fusarium equiseti</name>
    <name type="common">Fusarium scirpi</name>
    <dbReference type="NCBI Taxonomy" id="61235"/>
    <lineage>
        <taxon>Eukaryota</taxon>
        <taxon>Fungi</taxon>
        <taxon>Dikarya</taxon>
        <taxon>Ascomycota</taxon>
        <taxon>Pezizomycotina</taxon>
        <taxon>Sordariomycetes</taxon>
        <taxon>Hypocreomycetidae</taxon>
        <taxon>Hypocreales</taxon>
        <taxon>Nectriaceae</taxon>
        <taxon>Fusarium</taxon>
        <taxon>Fusarium incarnatum-equiseti species complex</taxon>
    </lineage>
</organism>
<comment type="caution">
    <text evidence="3">The sequence shown here is derived from an EMBL/GenBank/DDBJ whole genome shotgun (WGS) entry which is preliminary data.</text>
</comment>
<name>A0ABQ8R857_FUSEQ</name>
<evidence type="ECO:0000313" key="4">
    <source>
        <dbReference type="Proteomes" id="UP001152024"/>
    </source>
</evidence>
<reference evidence="3" key="1">
    <citation type="submission" date="2022-09" db="EMBL/GenBank/DDBJ databases">
        <title>Fusarium specimens isolated from Avocado Roots.</title>
        <authorList>
            <person name="Stajich J."/>
            <person name="Roper C."/>
            <person name="Heimlech-Rivalta G."/>
        </authorList>
    </citation>
    <scope>NUCLEOTIDE SEQUENCE</scope>
    <source>
        <strain evidence="3">CF00095</strain>
    </source>
</reference>
<gene>
    <name evidence="3" type="ORF">NW768_007678</name>
</gene>
<feature type="region of interest" description="Disordered" evidence="1">
    <location>
        <begin position="190"/>
        <end position="215"/>
    </location>
</feature>
<evidence type="ECO:0000256" key="1">
    <source>
        <dbReference type="SAM" id="MobiDB-lite"/>
    </source>
</evidence>
<accession>A0ABQ8R857</accession>
<feature type="chain" id="PRO_5045671555" evidence="2">
    <location>
        <begin position="22"/>
        <end position="377"/>
    </location>
</feature>
<protein>
    <submittedName>
        <fullName evidence="3">Uncharacterized protein</fullName>
    </submittedName>
</protein>
<evidence type="ECO:0000313" key="3">
    <source>
        <dbReference type="EMBL" id="KAJ4129144.1"/>
    </source>
</evidence>
<sequence>MVLSTFLAGALVMAGSRAVIASPCRPLPQVTLSFETAVSLSTSTEALLIPTSSSEPSATSGIQFSETATSLLSTSYAAESFSSTYTSIFETDVDPTGLSSTVESFATETGTTTAVMSDEATGFTTTTSETTTWSISDTVTSAETTPTTTVASEESTTIITTILSETSAWSSSETIATESEVTTWATTETTNEPTTVSMSQTTTEETPASTTVSTLPPIPTFELVTRSQSLGDVVMHSDGRQVLISTYQFPSSWTSSITYDQETQHLKVNGNPLCVIGEPAGRLAGLAGCPSVVAGQYRHLTCQPPSAAGFICNMPAVKCTDAGCTELGYTWNHFYLLGWDEGTWLLVIGADDLTTERDAPLQGLEPVGVDIRTVFSK</sequence>
<proteinExistence type="predicted"/>
<keyword evidence="4" id="KW-1185">Reference proteome</keyword>
<keyword evidence="2" id="KW-0732">Signal</keyword>
<feature type="compositionally biased region" description="Low complexity" evidence="1">
    <location>
        <begin position="190"/>
        <end position="214"/>
    </location>
</feature>
<evidence type="ECO:0000256" key="2">
    <source>
        <dbReference type="SAM" id="SignalP"/>
    </source>
</evidence>
<feature type="signal peptide" evidence="2">
    <location>
        <begin position="1"/>
        <end position="21"/>
    </location>
</feature>
<dbReference type="Proteomes" id="UP001152024">
    <property type="component" value="Unassembled WGS sequence"/>
</dbReference>